<accession>A0A1B4V7J0</accession>
<sequence>MTKIIEREAPAFEPQLSALEVVGRCGCGVCPIIFFQVHDAGDKEQEVAFYAGRDAGGGLSSGRGAFVRA</sequence>
<dbReference type="RefSeq" id="WP_169924119.1">
    <property type="nucleotide sequence ID" value="NZ_AP014936.1"/>
</dbReference>
<dbReference type="KEGG" id="sva:SVA_2948"/>
<dbReference type="Proteomes" id="UP000218899">
    <property type="component" value="Chromosome"/>
</dbReference>
<proteinExistence type="predicted"/>
<dbReference type="AlphaFoldDB" id="A0A1B4V7J0"/>
<name>A0A1B4V7J0_9GAMM</name>
<organism evidence="1 2">
    <name type="scientific">Sulfurifustis variabilis</name>
    <dbReference type="NCBI Taxonomy" id="1675686"/>
    <lineage>
        <taxon>Bacteria</taxon>
        <taxon>Pseudomonadati</taxon>
        <taxon>Pseudomonadota</taxon>
        <taxon>Gammaproteobacteria</taxon>
        <taxon>Acidiferrobacterales</taxon>
        <taxon>Acidiferrobacteraceae</taxon>
        <taxon>Sulfurifustis</taxon>
    </lineage>
</organism>
<evidence type="ECO:0000313" key="2">
    <source>
        <dbReference type="Proteomes" id="UP000218899"/>
    </source>
</evidence>
<dbReference type="EMBL" id="AP014936">
    <property type="protein sequence ID" value="BAU49496.1"/>
    <property type="molecule type" value="Genomic_DNA"/>
</dbReference>
<protein>
    <submittedName>
        <fullName evidence="1">Uncharacterized protein</fullName>
    </submittedName>
</protein>
<gene>
    <name evidence="1" type="ORF">SVA_2948</name>
</gene>
<evidence type="ECO:0000313" key="1">
    <source>
        <dbReference type="EMBL" id="BAU49496.1"/>
    </source>
</evidence>
<keyword evidence="2" id="KW-1185">Reference proteome</keyword>
<reference evidence="1 2" key="1">
    <citation type="submission" date="2015-08" db="EMBL/GenBank/DDBJ databases">
        <title>Complete genome sequence of Sulfurifustis variabilis.</title>
        <authorList>
            <person name="Miura A."/>
            <person name="Kojima H."/>
            <person name="Fukui M."/>
        </authorList>
    </citation>
    <scope>NUCLEOTIDE SEQUENCE [LARGE SCALE GENOMIC DNA]</scope>
    <source>
        <strain evidence="2">skN76</strain>
    </source>
</reference>